<dbReference type="Pfam" id="PF01566">
    <property type="entry name" value="Nramp"/>
    <property type="match status" value="1"/>
</dbReference>
<dbReference type="GO" id="GO:0034755">
    <property type="term" value="P:iron ion transmembrane transport"/>
    <property type="evidence" value="ECO:0007669"/>
    <property type="project" value="TreeGrafter"/>
</dbReference>
<sequence>MTTMTKHQPTALPRWQLIGPGLVAAATGVGAGDLVATLVAGSLYGYQLIWAAVLGCLLKIILVEGVGRWTLASGHTIFHGWRSLGRWASVYFGIYIVLWGFVYGATAMSSTALPLAALFPAVDLKIFAVASGLLGLALVWLGSYAVFERIIAALVGMMFVAVVGSALMTGPNLTDIARGLVPRLPQGSLFYVLGLAGGVGGSITLAAYGYWIREKGWRQPGWMRVMRLDNSVAYVMTGIFVVAMLIVGAELLYSANIAIAGGSRGLLDLAGVLESRYGSIWSIIFLLGFWASSFSSLLGVWHGVSLMFADFVAHWLAAKEDPAKLGAHSEPVPSQQHARWYMLWLTFPSMALLFMDRPFMLIVGYGVLGALFMPFLAITLLLLLNRSSLPREWRNGWLSNGLLAMTCVIFGALGLHQLLKLF</sequence>
<feature type="transmembrane region" description="Helical" evidence="5">
    <location>
        <begin position="279"/>
        <end position="301"/>
    </location>
</feature>
<feature type="transmembrane region" description="Helical" evidence="5">
    <location>
        <begin position="126"/>
        <end position="143"/>
    </location>
</feature>
<dbReference type="GO" id="GO:0005384">
    <property type="term" value="F:manganese ion transmembrane transporter activity"/>
    <property type="evidence" value="ECO:0007669"/>
    <property type="project" value="TreeGrafter"/>
</dbReference>
<protein>
    <submittedName>
        <fullName evidence="6">Divalent metal cation transporter</fullName>
    </submittedName>
</protein>
<dbReference type="EMBL" id="JAAONZ010000007">
    <property type="protein sequence ID" value="NHO66169.1"/>
    <property type="molecule type" value="Genomic_DNA"/>
</dbReference>
<dbReference type="GO" id="GO:0015086">
    <property type="term" value="F:cadmium ion transmembrane transporter activity"/>
    <property type="evidence" value="ECO:0007669"/>
    <property type="project" value="TreeGrafter"/>
</dbReference>
<feature type="transmembrane region" description="Helical" evidence="5">
    <location>
        <begin position="48"/>
        <end position="67"/>
    </location>
</feature>
<feature type="transmembrane region" description="Helical" evidence="5">
    <location>
        <begin position="396"/>
        <end position="419"/>
    </location>
</feature>
<dbReference type="PANTHER" id="PTHR11706:SF3">
    <property type="entry name" value="METAL ION TRANSPORT PROTEIN"/>
    <property type="match status" value="1"/>
</dbReference>
<dbReference type="RefSeq" id="WP_167186484.1">
    <property type="nucleotide sequence ID" value="NZ_JAAONZ010000007.1"/>
</dbReference>
<feature type="transmembrane region" description="Helical" evidence="5">
    <location>
        <begin position="189"/>
        <end position="211"/>
    </location>
</feature>
<name>A0A9E5JVT7_9GAMM</name>
<evidence type="ECO:0000256" key="3">
    <source>
        <dbReference type="ARBA" id="ARBA00022989"/>
    </source>
</evidence>
<evidence type="ECO:0000256" key="2">
    <source>
        <dbReference type="ARBA" id="ARBA00022692"/>
    </source>
</evidence>
<dbReference type="AlphaFoldDB" id="A0A9E5JVT7"/>
<comment type="caution">
    <text evidence="6">The sequence shown here is derived from an EMBL/GenBank/DDBJ whole genome shotgun (WGS) entry which is preliminary data.</text>
</comment>
<dbReference type="Proteomes" id="UP000787472">
    <property type="component" value="Unassembled WGS sequence"/>
</dbReference>
<dbReference type="InterPro" id="IPR001046">
    <property type="entry name" value="NRAMP_fam"/>
</dbReference>
<keyword evidence="2 5" id="KW-0812">Transmembrane</keyword>
<feature type="transmembrane region" description="Helical" evidence="5">
    <location>
        <begin position="361"/>
        <end position="384"/>
    </location>
</feature>
<evidence type="ECO:0000256" key="5">
    <source>
        <dbReference type="SAM" id="Phobius"/>
    </source>
</evidence>
<gene>
    <name evidence="6" type="ORF">G8770_11485</name>
</gene>
<keyword evidence="3 5" id="KW-1133">Transmembrane helix</keyword>
<proteinExistence type="predicted"/>
<feature type="transmembrane region" description="Helical" evidence="5">
    <location>
        <begin position="21"/>
        <end position="42"/>
    </location>
</feature>
<reference evidence="6" key="1">
    <citation type="submission" date="2020-03" db="EMBL/GenBank/DDBJ databases">
        <authorList>
            <person name="Guo F."/>
        </authorList>
    </citation>
    <scope>NUCLEOTIDE SEQUENCE</scope>
    <source>
        <strain evidence="6">JCM 30134</strain>
    </source>
</reference>
<comment type="subcellular location">
    <subcellularLocation>
        <location evidence="1">Membrane</location>
        <topology evidence="1">Multi-pass membrane protein</topology>
    </subcellularLocation>
</comment>
<evidence type="ECO:0000313" key="6">
    <source>
        <dbReference type="EMBL" id="NHO66169.1"/>
    </source>
</evidence>
<evidence type="ECO:0000256" key="1">
    <source>
        <dbReference type="ARBA" id="ARBA00004141"/>
    </source>
</evidence>
<dbReference type="GO" id="GO:0005886">
    <property type="term" value="C:plasma membrane"/>
    <property type="evidence" value="ECO:0007669"/>
    <property type="project" value="TreeGrafter"/>
</dbReference>
<feature type="transmembrane region" description="Helical" evidence="5">
    <location>
        <begin position="232"/>
        <end position="259"/>
    </location>
</feature>
<evidence type="ECO:0000313" key="7">
    <source>
        <dbReference type="Proteomes" id="UP000787472"/>
    </source>
</evidence>
<evidence type="ECO:0000256" key="4">
    <source>
        <dbReference type="ARBA" id="ARBA00023136"/>
    </source>
</evidence>
<dbReference type="NCBIfam" id="NF037982">
    <property type="entry name" value="Nramp_1"/>
    <property type="match status" value="2"/>
</dbReference>
<keyword evidence="7" id="KW-1185">Reference proteome</keyword>
<accession>A0A9E5JVT7</accession>
<dbReference type="PANTHER" id="PTHR11706">
    <property type="entry name" value="SOLUTE CARRIER PROTEIN FAMILY 11 MEMBER"/>
    <property type="match status" value="1"/>
</dbReference>
<organism evidence="6 7">
    <name type="scientific">Pseudomaricurvus hydrocarbonicus</name>
    <dbReference type="NCBI Taxonomy" id="1470433"/>
    <lineage>
        <taxon>Bacteria</taxon>
        <taxon>Pseudomonadati</taxon>
        <taxon>Pseudomonadota</taxon>
        <taxon>Gammaproteobacteria</taxon>
        <taxon>Cellvibrionales</taxon>
        <taxon>Cellvibrionaceae</taxon>
        <taxon>Pseudomaricurvus</taxon>
    </lineage>
</organism>
<feature type="transmembrane region" description="Helical" evidence="5">
    <location>
        <begin position="88"/>
        <end position="106"/>
    </location>
</feature>
<keyword evidence="4 5" id="KW-0472">Membrane</keyword>
<feature type="transmembrane region" description="Helical" evidence="5">
    <location>
        <begin position="150"/>
        <end position="169"/>
    </location>
</feature>